<sequence length="183" mass="20623">MTKTDLTIYDNSWFDEGAGYFKRTIWFIINALFLINPLNPLSGLKVFVLRLFGAKIGRGVVVKPGVNVKYPWKLVVGDYTWIGERVWIDNLEKVTIGKNCCLSQESFILIGNHNYKQPTFDLMVEPVIIEDGVWLGARSIVTGGVTCHSHSVLSVNSVASKSLDRYGIYRGNPAQKIKEREIN</sequence>
<keyword evidence="3" id="KW-1133">Transmembrane helix</keyword>
<evidence type="ECO:0000256" key="1">
    <source>
        <dbReference type="ARBA" id="ARBA00007274"/>
    </source>
</evidence>
<dbReference type="NCBIfam" id="NF007797">
    <property type="entry name" value="PRK10502.1"/>
    <property type="match status" value="1"/>
</dbReference>
<dbReference type="RefSeq" id="WP_200467096.1">
    <property type="nucleotide sequence ID" value="NZ_JAENRR010000100.1"/>
</dbReference>
<reference evidence="4 5" key="1">
    <citation type="submission" date="2021-01" db="EMBL/GenBank/DDBJ databases">
        <title>Carboxyliciviraga sp.nov., isolated from coastal sediments.</title>
        <authorList>
            <person name="Lu D."/>
            <person name="Zhang T."/>
        </authorList>
    </citation>
    <scope>NUCLEOTIDE SEQUENCE [LARGE SCALE GENOMIC DNA]</scope>
    <source>
        <strain evidence="4 5">N1Y132</strain>
    </source>
</reference>
<evidence type="ECO:0000313" key="4">
    <source>
        <dbReference type="EMBL" id="MBK3519877.1"/>
    </source>
</evidence>
<keyword evidence="2" id="KW-0808">Transferase</keyword>
<dbReference type="SUPFAM" id="SSF51161">
    <property type="entry name" value="Trimeric LpxA-like enzymes"/>
    <property type="match status" value="1"/>
</dbReference>
<proteinExistence type="inferred from homology"/>
<gene>
    <name evidence="4" type="primary">wcaF</name>
    <name evidence="4" type="ORF">JIV24_21240</name>
</gene>
<dbReference type="InterPro" id="IPR011004">
    <property type="entry name" value="Trimer_LpxA-like_sf"/>
</dbReference>
<dbReference type="EMBL" id="JAENRR010000100">
    <property type="protein sequence ID" value="MBK3519877.1"/>
    <property type="molecule type" value="Genomic_DNA"/>
</dbReference>
<dbReference type="InterPro" id="IPR051159">
    <property type="entry name" value="Hexapeptide_acetyltransf"/>
</dbReference>
<dbReference type="PANTHER" id="PTHR23416:SF23">
    <property type="entry name" value="ACETYLTRANSFERASE C18B11.09C-RELATED"/>
    <property type="match status" value="1"/>
</dbReference>
<keyword evidence="3" id="KW-0812">Transmembrane</keyword>
<evidence type="ECO:0000313" key="5">
    <source>
        <dbReference type="Proteomes" id="UP000605676"/>
    </source>
</evidence>
<comment type="similarity">
    <text evidence="1">Belongs to the transferase hexapeptide repeat family.</text>
</comment>
<dbReference type="Proteomes" id="UP000605676">
    <property type="component" value="Unassembled WGS sequence"/>
</dbReference>
<accession>A0ABS1HQP0</accession>
<dbReference type="Gene3D" id="2.160.10.10">
    <property type="entry name" value="Hexapeptide repeat proteins"/>
    <property type="match status" value="1"/>
</dbReference>
<protein>
    <submittedName>
        <fullName evidence="4">Colanic acid biosynthesis acetyltransferase WcaF</fullName>
    </submittedName>
</protein>
<dbReference type="PANTHER" id="PTHR23416">
    <property type="entry name" value="SIALIC ACID SYNTHASE-RELATED"/>
    <property type="match status" value="1"/>
</dbReference>
<name>A0ABS1HQP0_9BACT</name>
<evidence type="ECO:0000256" key="3">
    <source>
        <dbReference type="SAM" id="Phobius"/>
    </source>
</evidence>
<keyword evidence="3" id="KW-0472">Membrane</keyword>
<dbReference type="CDD" id="cd05825">
    <property type="entry name" value="LbH_wcaF_like"/>
    <property type="match status" value="1"/>
</dbReference>
<evidence type="ECO:0000256" key="2">
    <source>
        <dbReference type="ARBA" id="ARBA00022679"/>
    </source>
</evidence>
<comment type="caution">
    <text evidence="4">The sequence shown here is derived from an EMBL/GenBank/DDBJ whole genome shotgun (WGS) entry which is preliminary data.</text>
</comment>
<feature type="transmembrane region" description="Helical" evidence="3">
    <location>
        <begin position="25"/>
        <end position="48"/>
    </location>
</feature>
<organism evidence="4 5">
    <name type="scientific">Carboxylicivirga marina</name>
    <dbReference type="NCBI Taxonomy" id="2800988"/>
    <lineage>
        <taxon>Bacteria</taxon>
        <taxon>Pseudomonadati</taxon>
        <taxon>Bacteroidota</taxon>
        <taxon>Bacteroidia</taxon>
        <taxon>Marinilabiliales</taxon>
        <taxon>Marinilabiliaceae</taxon>
        <taxon>Carboxylicivirga</taxon>
    </lineage>
</organism>
<keyword evidence="5" id="KW-1185">Reference proteome</keyword>